<dbReference type="CDD" id="cd00093">
    <property type="entry name" value="HTH_XRE"/>
    <property type="match status" value="1"/>
</dbReference>
<protein>
    <submittedName>
        <fullName evidence="3">Helix-turn-helix protein</fullName>
    </submittedName>
</protein>
<dbReference type="InterPro" id="IPR001387">
    <property type="entry name" value="Cro/C1-type_HTH"/>
</dbReference>
<evidence type="ECO:0000313" key="4">
    <source>
        <dbReference type="Proteomes" id="UP000237056"/>
    </source>
</evidence>
<feature type="domain" description="HTH cro/C1-type" evidence="2">
    <location>
        <begin position="15"/>
        <end position="68"/>
    </location>
</feature>
<reference evidence="3 4" key="1">
    <citation type="submission" date="2018-01" db="EMBL/GenBank/DDBJ databases">
        <title>Genomic Encyclopedia of Type Strains, Phase I: the one thousand microbial genomes (KMG-I) project.</title>
        <authorList>
            <person name="Goeker M."/>
        </authorList>
    </citation>
    <scope>NUCLEOTIDE SEQUENCE [LARGE SCALE GENOMIC DNA]</scope>
    <source>
        <strain evidence="3 4">DSM 17960</strain>
    </source>
</reference>
<feature type="coiled-coil region" evidence="1">
    <location>
        <begin position="93"/>
        <end position="123"/>
    </location>
</feature>
<name>A0A2S4N5A1_9FLAO</name>
<dbReference type="InterPro" id="IPR010982">
    <property type="entry name" value="Lambda_DNA-bd_dom_sf"/>
</dbReference>
<dbReference type="AlphaFoldDB" id="A0A2S4N5A1"/>
<dbReference type="Proteomes" id="UP000237056">
    <property type="component" value="Unassembled WGS sequence"/>
</dbReference>
<dbReference type="Gene3D" id="1.10.260.40">
    <property type="entry name" value="lambda repressor-like DNA-binding domains"/>
    <property type="match status" value="1"/>
</dbReference>
<keyword evidence="4" id="KW-1185">Reference proteome</keyword>
<organism evidence="3 4">
    <name type="scientific">Flavobacterium croceum DSM 17960</name>
    <dbReference type="NCBI Taxonomy" id="1121886"/>
    <lineage>
        <taxon>Bacteria</taxon>
        <taxon>Pseudomonadati</taxon>
        <taxon>Bacteroidota</taxon>
        <taxon>Flavobacteriia</taxon>
        <taxon>Flavobacteriales</taxon>
        <taxon>Flavobacteriaceae</taxon>
        <taxon>Flavobacterium</taxon>
    </lineage>
</organism>
<evidence type="ECO:0000259" key="2">
    <source>
        <dbReference type="PROSITE" id="PS50943"/>
    </source>
</evidence>
<dbReference type="Pfam" id="PF12844">
    <property type="entry name" value="HTH_19"/>
    <property type="match status" value="1"/>
</dbReference>
<dbReference type="RefSeq" id="WP_103726876.1">
    <property type="nucleotide sequence ID" value="NZ_PQNY01000017.1"/>
</dbReference>
<dbReference type="EMBL" id="PQNY01000017">
    <property type="protein sequence ID" value="POS00919.1"/>
    <property type="molecule type" value="Genomic_DNA"/>
</dbReference>
<evidence type="ECO:0000256" key="1">
    <source>
        <dbReference type="SAM" id="Coils"/>
    </source>
</evidence>
<proteinExistence type="predicted"/>
<dbReference type="GO" id="GO:0003677">
    <property type="term" value="F:DNA binding"/>
    <property type="evidence" value="ECO:0007669"/>
    <property type="project" value="InterPro"/>
</dbReference>
<dbReference type="SUPFAM" id="SSF47413">
    <property type="entry name" value="lambda repressor-like DNA-binding domains"/>
    <property type="match status" value="1"/>
</dbReference>
<dbReference type="PROSITE" id="PS50943">
    <property type="entry name" value="HTH_CROC1"/>
    <property type="match status" value="1"/>
</dbReference>
<accession>A0A2S4N5A1</accession>
<dbReference type="OrthoDB" id="882721at2"/>
<keyword evidence="1" id="KW-0175">Coiled coil</keyword>
<evidence type="ECO:0000313" key="3">
    <source>
        <dbReference type="EMBL" id="POS00919.1"/>
    </source>
</evidence>
<dbReference type="SMART" id="SM00530">
    <property type="entry name" value="HTH_XRE"/>
    <property type="match status" value="1"/>
</dbReference>
<gene>
    <name evidence="3" type="ORF">Q361_11722</name>
</gene>
<comment type="caution">
    <text evidence="3">The sequence shown here is derived from an EMBL/GenBank/DDBJ whole genome shotgun (WGS) entry which is preliminary data.</text>
</comment>
<sequence>MSQETDYLKMVGERIRLIRKELQITQQKLEEDTGLNPPTVQRLENGKGGTIPALITILNYFHKKGYNLKWFILDNNSNELKKYNSLVDFQIDKIELKEATQSLEEQIHEVKKHINKINRIINKIT</sequence>